<protein>
    <submittedName>
        <fullName evidence="4">NAM-associated domain-containing protein</fullName>
    </submittedName>
</protein>
<keyword evidence="3" id="KW-1185">Reference proteome</keyword>
<gene>
    <name evidence="2" type="ORF">OFLC_LOCUS8259</name>
</gene>
<organism evidence="4">
    <name type="scientific">Onchocerca flexuosa</name>
    <dbReference type="NCBI Taxonomy" id="387005"/>
    <lineage>
        <taxon>Eukaryota</taxon>
        <taxon>Metazoa</taxon>
        <taxon>Ecdysozoa</taxon>
        <taxon>Nematoda</taxon>
        <taxon>Chromadorea</taxon>
        <taxon>Rhabditida</taxon>
        <taxon>Spirurina</taxon>
        <taxon>Spiruromorpha</taxon>
        <taxon>Filarioidea</taxon>
        <taxon>Onchocercidae</taxon>
        <taxon>Onchocerca</taxon>
    </lineage>
</organism>
<sequence length="145" mass="17053">MNRVSESIEVIAETNENEPSTSGIAKDKLVRSYTYSSWKRLRDVCRALQETQEKAVLQRKKLDALLANEQEYRDLAERVKCEQVELQALRDCVERQKCRIMTCRMKLIHFNDEKFQKDMMANKRSNEVIKIQEDLLKRKTALSLA</sequence>
<dbReference type="STRING" id="387005.A0A183HL98"/>
<feature type="coiled-coil region" evidence="1">
    <location>
        <begin position="48"/>
        <end position="82"/>
    </location>
</feature>
<evidence type="ECO:0000256" key="1">
    <source>
        <dbReference type="SAM" id="Coils"/>
    </source>
</evidence>
<evidence type="ECO:0000313" key="2">
    <source>
        <dbReference type="EMBL" id="VDO54827.1"/>
    </source>
</evidence>
<name>A0A183HL98_9BILA</name>
<dbReference type="EMBL" id="UZAJ01009194">
    <property type="protein sequence ID" value="VDO54827.1"/>
    <property type="molecule type" value="Genomic_DNA"/>
</dbReference>
<proteinExistence type="predicted"/>
<reference evidence="2 3" key="2">
    <citation type="submission" date="2018-11" db="EMBL/GenBank/DDBJ databases">
        <authorList>
            <consortium name="Pathogen Informatics"/>
        </authorList>
    </citation>
    <scope>NUCLEOTIDE SEQUENCE [LARGE SCALE GENOMIC DNA]</scope>
</reference>
<dbReference type="AlphaFoldDB" id="A0A183HL98"/>
<reference evidence="4" key="1">
    <citation type="submission" date="2016-06" db="UniProtKB">
        <authorList>
            <consortium name="WormBaseParasite"/>
        </authorList>
    </citation>
    <scope>IDENTIFICATION</scope>
</reference>
<evidence type="ECO:0000313" key="4">
    <source>
        <dbReference type="WBParaSite" id="OFLC_0000825901-mRNA-1"/>
    </source>
</evidence>
<keyword evidence="1" id="KW-0175">Coiled coil</keyword>
<dbReference type="WBParaSite" id="OFLC_0000825901-mRNA-1">
    <property type="protein sequence ID" value="OFLC_0000825901-mRNA-1"/>
    <property type="gene ID" value="OFLC_0000825901"/>
</dbReference>
<evidence type="ECO:0000313" key="3">
    <source>
        <dbReference type="Proteomes" id="UP000267606"/>
    </source>
</evidence>
<accession>A0A183HL98</accession>
<dbReference type="Proteomes" id="UP000267606">
    <property type="component" value="Unassembled WGS sequence"/>
</dbReference>